<dbReference type="InterPro" id="IPR050164">
    <property type="entry name" value="Peptidase_C19"/>
</dbReference>
<name>N6UR91_DENPD</name>
<dbReference type="HOGENOM" id="CLU_026600_0_0_1"/>
<dbReference type="Pfam" id="PF00443">
    <property type="entry name" value="UCH"/>
    <property type="match status" value="1"/>
</dbReference>
<dbReference type="InterPro" id="IPR028889">
    <property type="entry name" value="USP"/>
</dbReference>
<dbReference type="GO" id="GO:0005829">
    <property type="term" value="C:cytosol"/>
    <property type="evidence" value="ECO:0007669"/>
    <property type="project" value="TreeGrafter"/>
</dbReference>
<evidence type="ECO:0000313" key="5">
    <source>
        <dbReference type="EMBL" id="ENN83311.1"/>
    </source>
</evidence>
<dbReference type="PROSITE" id="PS50235">
    <property type="entry name" value="USP_3"/>
    <property type="match status" value="1"/>
</dbReference>
<dbReference type="InterPro" id="IPR018200">
    <property type="entry name" value="USP_CS"/>
</dbReference>
<organism evidence="5">
    <name type="scientific">Dendroctonus ponderosae</name>
    <name type="common">Mountain pine beetle</name>
    <dbReference type="NCBI Taxonomy" id="77166"/>
    <lineage>
        <taxon>Eukaryota</taxon>
        <taxon>Metazoa</taxon>
        <taxon>Ecdysozoa</taxon>
        <taxon>Arthropoda</taxon>
        <taxon>Hexapoda</taxon>
        <taxon>Insecta</taxon>
        <taxon>Pterygota</taxon>
        <taxon>Neoptera</taxon>
        <taxon>Endopterygota</taxon>
        <taxon>Coleoptera</taxon>
        <taxon>Polyphaga</taxon>
        <taxon>Cucujiformia</taxon>
        <taxon>Curculionidae</taxon>
        <taxon>Scolytinae</taxon>
        <taxon>Dendroctonus</taxon>
    </lineage>
</organism>
<evidence type="ECO:0000256" key="1">
    <source>
        <dbReference type="ARBA" id="ARBA00009085"/>
    </source>
</evidence>
<feature type="domain" description="USP" evidence="3">
    <location>
        <begin position="135"/>
        <end position="669"/>
    </location>
</feature>
<accession>N6UR91</accession>
<dbReference type="Gene3D" id="3.90.70.10">
    <property type="entry name" value="Cysteine proteinases"/>
    <property type="match status" value="1"/>
</dbReference>
<dbReference type="EMBL" id="KB740671">
    <property type="protein sequence ID" value="ENN79628.1"/>
    <property type="molecule type" value="Genomic_DNA"/>
</dbReference>
<evidence type="ECO:0000313" key="4">
    <source>
        <dbReference type="EMBL" id="ENN79628.1"/>
    </source>
</evidence>
<feature type="region of interest" description="Disordered" evidence="2">
    <location>
        <begin position="297"/>
        <end position="320"/>
    </location>
</feature>
<evidence type="ECO:0000259" key="3">
    <source>
        <dbReference type="PROSITE" id="PS50235"/>
    </source>
</evidence>
<sequence>MNGFPRNYSKDKKRSVDDQRFDNVFYGIPYDEEETSTVAFCNNKPLGQSSTPPGFQKQGKEARKRIINKENIKDSSFTLRKILETTSKSSSSQRNKLSKSCASKKRKLSDVMDDYQEEQVYHATNGDIMLDYNVATLLNMGNTCFLNSVLYALRFTPTFLHNLHHLLLDLNSINSKLKETKTKTSSLGRNGSAVSGSSWRSASSKDLLSIGNDIIPKCKEQVVTEKLHGLFVIMNNLESKGSFDPYQPEALMQAMRDANPLFEGNHQQDAHEFFVEMLSCLRITCDRLSEQIEQNPDLIKPPESTTNGNNGSKKWNPVRRSWKKQLKKKEKLVVKNNGTMENAIEPKVQSVIMILDIAADESEDGLSPSSNGCGDATKRKFGYNFIAEEFLGVSLHRTKCLECEGVSELKEPFLEIQVPVHGKDEAEESNYNDSNIFGSLCVTSEKLCDQNKYYCEICNRYNEAQRTILYEKLPNVLVLHLKRFTTTLSGIQKVNTYVPTPLEIKCFCETCAKVENTKTTPHRYQLSCVIMHLGASMASGHYIAYSRASVETSDYVECSRDTPKSYLTSSSKEMNFLRMLKAKALGNSLSETDNGFTLNSKKQDTQVCQSINCCGIKCKLNLCSPGSSQDWLEFDDEKVKILSSKEFIEMLNKMHESTNTPYLLFYSKVL</sequence>
<dbReference type="GO" id="GO:0005634">
    <property type="term" value="C:nucleus"/>
    <property type="evidence" value="ECO:0007669"/>
    <property type="project" value="TreeGrafter"/>
</dbReference>
<dbReference type="InterPro" id="IPR001394">
    <property type="entry name" value="Peptidase_C19_UCH"/>
</dbReference>
<gene>
    <name evidence="5" type="ORF">YQE_00327</name>
    <name evidence="4" type="ORF">YQE_03917</name>
</gene>
<dbReference type="InterPro" id="IPR038765">
    <property type="entry name" value="Papain-like_cys_pep_sf"/>
</dbReference>
<feature type="compositionally biased region" description="Polar residues" evidence="2">
    <location>
        <begin position="303"/>
        <end position="313"/>
    </location>
</feature>
<comment type="similarity">
    <text evidence="1">Belongs to the peptidase C19 family.</text>
</comment>
<dbReference type="PROSITE" id="PS00973">
    <property type="entry name" value="USP_2"/>
    <property type="match status" value="1"/>
</dbReference>
<dbReference type="GO" id="GO:0016579">
    <property type="term" value="P:protein deubiquitination"/>
    <property type="evidence" value="ECO:0007669"/>
    <property type="project" value="InterPro"/>
</dbReference>
<dbReference type="PANTHER" id="PTHR24006">
    <property type="entry name" value="UBIQUITIN CARBOXYL-TERMINAL HYDROLASE"/>
    <property type="match status" value="1"/>
</dbReference>
<dbReference type="OMA" id="QLSNHQD"/>
<dbReference type="GO" id="GO:0004843">
    <property type="term" value="F:cysteine-type deubiquitinase activity"/>
    <property type="evidence" value="ECO:0007669"/>
    <property type="project" value="InterPro"/>
</dbReference>
<dbReference type="SUPFAM" id="SSF54001">
    <property type="entry name" value="Cysteine proteinases"/>
    <property type="match status" value="1"/>
</dbReference>
<proteinExistence type="inferred from homology"/>
<dbReference type="PANTHER" id="PTHR24006:SF905">
    <property type="entry name" value="UBIQUITIN CARBOXYL-TERMINAL HYDROLASE 1"/>
    <property type="match status" value="1"/>
</dbReference>
<dbReference type="OrthoDB" id="10062454at2759"/>
<dbReference type="EMBL" id="KB735736">
    <property type="protein sequence ID" value="ENN83311.1"/>
    <property type="molecule type" value="Genomic_DNA"/>
</dbReference>
<dbReference type="AlphaFoldDB" id="N6UR91"/>
<evidence type="ECO:0000256" key="2">
    <source>
        <dbReference type="SAM" id="MobiDB-lite"/>
    </source>
</evidence>
<feature type="non-terminal residue" evidence="5">
    <location>
        <position position="1"/>
    </location>
</feature>
<protein>
    <recommendedName>
        <fullName evidence="3">USP domain-containing protein</fullName>
    </recommendedName>
</protein>
<reference evidence="5" key="1">
    <citation type="journal article" date="2013" name="Genome Biol.">
        <title>Draft genome of the mountain pine beetle, Dendroctonus ponderosae Hopkins, a major forest pest.</title>
        <authorList>
            <person name="Keeling C.I."/>
            <person name="Yuen M.M."/>
            <person name="Liao N.Y."/>
            <person name="Docking T.R."/>
            <person name="Chan S.K."/>
            <person name="Taylor G.A."/>
            <person name="Palmquist D.L."/>
            <person name="Jackman S.D."/>
            <person name="Nguyen A."/>
            <person name="Li M."/>
            <person name="Henderson H."/>
            <person name="Janes J.K."/>
            <person name="Zhao Y."/>
            <person name="Pandoh P."/>
            <person name="Moore R."/>
            <person name="Sperling F.A."/>
            <person name="Huber D.P."/>
            <person name="Birol I."/>
            <person name="Jones S.J."/>
            <person name="Bohlmann J."/>
        </authorList>
    </citation>
    <scope>NUCLEOTIDE SEQUENCE</scope>
</reference>